<dbReference type="EMBL" id="CP147920">
    <property type="protein sequence ID" value="XAU14975.1"/>
    <property type="molecule type" value="Genomic_DNA"/>
</dbReference>
<dbReference type="PANTHER" id="PTHR23416:SF23">
    <property type="entry name" value="ACETYLTRANSFERASE C18B11.09C-RELATED"/>
    <property type="match status" value="1"/>
</dbReference>
<keyword evidence="4" id="KW-1185">Reference proteome</keyword>
<dbReference type="SUPFAM" id="SSF51161">
    <property type="entry name" value="Trimeric LpxA-like enzymes"/>
    <property type="match status" value="1"/>
</dbReference>
<reference evidence="3 4" key="1">
    <citation type="submission" date="2024-03" db="EMBL/GenBank/DDBJ databases">
        <title>Sulfurimonas sp. HSL3-1.</title>
        <authorList>
            <person name="Wang S."/>
        </authorList>
    </citation>
    <scope>NUCLEOTIDE SEQUENCE [LARGE SCALE GENOMIC DNA]</scope>
    <source>
        <strain evidence="3 4">HSL3-1</strain>
    </source>
</reference>
<keyword evidence="3" id="KW-0012">Acyltransferase</keyword>
<dbReference type="CDD" id="cd04647">
    <property type="entry name" value="LbH_MAT_like"/>
    <property type="match status" value="1"/>
</dbReference>
<gene>
    <name evidence="3" type="ORF">WCY31_12135</name>
</gene>
<organism evidence="3 4">
    <name type="scientific">Sulfurimonas diazotrophicus</name>
    <dbReference type="NCBI Taxonomy" id="3131939"/>
    <lineage>
        <taxon>Bacteria</taxon>
        <taxon>Pseudomonadati</taxon>
        <taxon>Campylobacterota</taxon>
        <taxon>Epsilonproteobacteria</taxon>
        <taxon>Campylobacterales</taxon>
        <taxon>Sulfurimonadaceae</taxon>
        <taxon>Sulfurimonas</taxon>
    </lineage>
</organism>
<sequence>MKAVRMLYGLAAELRESLFLFFANHLPRLNVCNRWRALCLKLAGMRIERKCTIWPGVDIRPIGAASHITIGKGSFVNVNSRFAAPNTYIAIGEDVAIGPNVSFETAQHDLHSAKGKPRTSTSSRPIVVKDRVWIGAGAIILGGVTIYEDAVVAAGAVVDRDVSAGTLVGGIPAKFIKTIEQG</sequence>
<dbReference type="InterPro" id="IPR011004">
    <property type="entry name" value="Trimer_LpxA-like_sf"/>
</dbReference>
<dbReference type="Gene3D" id="2.160.10.10">
    <property type="entry name" value="Hexapeptide repeat proteins"/>
    <property type="match status" value="1"/>
</dbReference>
<keyword evidence="2 3" id="KW-0808">Transferase</keyword>
<dbReference type="EC" id="2.3.1.-" evidence="3"/>
<dbReference type="PANTHER" id="PTHR23416">
    <property type="entry name" value="SIALIC ACID SYNTHASE-RELATED"/>
    <property type="match status" value="1"/>
</dbReference>
<proteinExistence type="inferred from homology"/>
<accession>A0ABZ3H8X0</accession>
<evidence type="ECO:0000313" key="3">
    <source>
        <dbReference type="EMBL" id="XAU14975.1"/>
    </source>
</evidence>
<dbReference type="InterPro" id="IPR051159">
    <property type="entry name" value="Hexapeptide_acetyltransf"/>
</dbReference>
<name>A0ABZ3H8X0_9BACT</name>
<protein>
    <submittedName>
        <fullName evidence="3">Acyltransferase</fullName>
        <ecNumber evidence="3">2.3.1.-</ecNumber>
    </submittedName>
</protein>
<dbReference type="InterPro" id="IPR001451">
    <property type="entry name" value="Hexapep"/>
</dbReference>
<evidence type="ECO:0000256" key="2">
    <source>
        <dbReference type="ARBA" id="ARBA00022679"/>
    </source>
</evidence>
<dbReference type="Pfam" id="PF00132">
    <property type="entry name" value="Hexapep"/>
    <property type="match status" value="1"/>
</dbReference>
<dbReference type="Proteomes" id="UP001447842">
    <property type="component" value="Chromosome"/>
</dbReference>
<evidence type="ECO:0000313" key="4">
    <source>
        <dbReference type="Proteomes" id="UP001447842"/>
    </source>
</evidence>
<dbReference type="RefSeq" id="WP_345970041.1">
    <property type="nucleotide sequence ID" value="NZ_CP147920.1"/>
</dbReference>
<dbReference type="GO" id="GO:0016746">
    <property type="term" value="F:acyltransferase activity"/>
    <property type="evidence" value="ECO:0007669"/>
    <property type="project" value="UniProtKB-KW"/>
</dbReference>
<evidence type="ECO:0000256" key="1">
    <source>
        <dbReference type="ARBA" id="ARBA00007274"/>
    </source>
</evidence>
<comment type="similarity">
    <text evidence="1">Belongs to the transferase hexapeptide repeat family.</text>
</comment>